<feature type="transmembrane region" description="Helical" evidence="1">
    <location>
        <begin position="26"/>
        <end position="48"/>
    </location>
</feature>
<evidence type="ECO:0000313" key="2">
    <source>
        <dbReference type="EMBL" id="KAA2212019.1"/>
    </source>
</evidence>
<keyword evidence="1" id="KW-0812">Transmembrane</keyword>
<proteinExistence type="predicted"/>
<comment type="caution">
    <text evidence="2">The sequence shown here is derived from an EMBL/GenBank/DDBJ whole genome shotgun (WGS) entry which is preliminary data.</text>
</comment>
<gene>
    <name evidence="2" type="ORF">F0Q34_17020</name>
</gene>
<reference evidence="2 3" key="1">
    <citation type="journal article" date="2015" name="Int. J. Syst. Evol. Microbiol.">
        <title>Roseomonas oryzae sp. nov., isolated from paddy rhizosphere soil.</title>
        <authorList>
            <person name="Ramaprasad E.V."/>
            <person name="Sasikala Ch."/>
            <person name="Ramana Ch.V."/>
        </authorList>
    </citation>
    <scope>NUCLEOTIDE SEQUENCE [LARGE SCALE GENOMIC DNA]</scope>
    <source>
        <strain evidence="2 3">KCTC 42542</strain>
    </source>
</reference>
<name>A0A5B2TCY8_9PROT</name>
<feature type="transmembrane region" description="Helical" evidence="1">
    <location>
        <begin position="60"/>
        <end position="80"/>
    </location>
</feature>
<keyword evidence="1" id="KW-1133">Transmembrane helix</keyword>
<protein>
    <submittedName>
        <fullName evidence="2">DUF3649 domain-containing protein</fullName>
    </submittedName>
</protein>
<organism evidence="2 3">
    <name type="scientific">Teichococcus oryzae</name>
    <dbReference type="NCBI Taxonomy" id="1608942"/>
    <lineage>
        <taxon>Bacteria</taxon>
        <taxon>Pseudomonadati</taxon>
        <taxon>Pseudomonadota</taxon>
        <taxon>Alphaproteobacteria</taxon>
        <taxon>Acetobacterales</taxon>
        <taxon>Roseomonadaceae</taxon>
        <taxon>Roseomonas</taxon>
    </lineage>
</organism>
<feature type="transmembrane region" description="Helical" evidence="1">
    <location>
        <begin position="87"/>
        <end position="105"/>
    </location>
</feature>
<keyword evidence="3" id="KW-1185">Reference proteome</keyword>
<sequence>MGGWGPAAGPRPRPALRPGVRRGAAVAVRMAAGIGGGYAVTALATMALSMMLPLPRAEAVLAATMASFALYAATIIWAFAARGLLRLCVGMAAAVMVLGLIVFLAQGHPA</sequence>
<keyword evidence="1" id="KW-0472">Membrane</keyword>
<evidence type="ECO:0000256" key="1">
    <source>
        <dbReference type="SAM" id="Phobius"/>
    </source>
</evidence>
<dbReference type="AlphaFoldDB" id="A0A5B2TCY8"/>
<dbReference type="Proteomes" id="UP000322110">
    <property type="component" value="Unassembled WGS sequence"/>
</dbReference>
<accession>A0A5B2TCY8</accession>
<dbReference type="EMBL" id="VUKA01000012">
    <property type="protein sequence ID" value="KAA2212019.1"/>
    <property type="molecule type" value="Genomic_DNA"/>
</dbReference>
<dbReference type="OrthoDB" id="1684279at2"/>
<evidence type="ECO:0000313" key="3">
    <source>
        <dbReference type="Proteomes" id="UP000322110"/>
    </source>
</evidence>